<dbReference type="InterPro" id="IPR029063">
    <property type="entry name" value="SAM-dependent_MTases_sf"/>
</dbReference>
<dbReference type="STRING" id="1314783.A0A165LQS6"/>
<evidence type="ECO:0000259" key="1">
    <source>
        <dbReference type="Pfam" id="PF01728"/>
    </source>
</evidence>
<dbReference type="EMBL" id="KV429120">
    <property type="protein sequence ID" value="KZT64736.1"/>
    <property type="molecule type" value="Genomic_DNA"/>
</dbReference>
<evidence type="ECO:0000313" key="2">
    <source>
        <dbReference type="EMBL" id="KZT64736.1"/>
    </source>
</evidence>
<dbReference type="OrthoDB" id="417125at2759"/>
<accession>A0A165LQS6</accession>
<reference evidence="2 3" key="1">
    <citation type="journal article" date="2016" name="Mol. Biol. Evol.">
        <title>Comparative Genomics of Early-Diverging Mushroom-Forming Fungi Provides Insights into the Origins of Lignocellulose Decay Capabilities.</title>
        <authorList>
            <person name="Nagy L.G."/>
            <person name="Riley R."/>
            <person name="Tritt A."/>
            <person name="Adam C."/>
            <person name="Daum C."/>
            <person name="Floudas D."/>
            <person name="Sun H."/>
            <person name="Yadav J.S."/>
            <person name="Pangilinan J."/>
            <person name="Larsson K.H."/>
            <person name="Matsuura K."/>
            <person name="Barry K."/>
            <person name="Labutti K."/>
            <person name="Kuo R."/>
            <person name="Ohm R.A."/>
            <person name="Bhattacharya S.S."/>
            <person name="Shirouzu T."/>
            <person name="Yoshinaga Y."/>
            <person name="Martin F.M."/>
            <person name="Grigoriev I.V."/>
            <person name="Hibbett D.S."/>
        </authorList>
    </citation>
    <scope>NUCLEOTIDE SEQUENCE [LARGE SCALE GENOMIC DNA]</scope>
    <source>
        <strain evidence="2 3">L-15889</strain>
    </source>
</reference>
<organism evidence="2 3">
    <name type="scientific">Daedalea quercina L-15889</name>
    <dbReference type="NCBI Taxonomy" id="1314783"/>
    <lineage>
        <taxon>Eukaryota</taxon>
        <taxon>Fungi</taxon>
        <taxon>Dikarya</taxon>
        <taxon>Basidiomycota</taxon>
        <taxon>Agaricomycotina</taxon>
        <taxon>Agaricomycetes</taxon>
        <taxon>Polyporales</taxon>
        <taxon>Fomitopsis</taxon>
    </lineage>
</organism>
<keyword evidence="3" id="KW-1185">Reference proteome</keyword>
<gene>
    <name evidence="2" type="ORF">DAEQUDRAFT_732282</name>
</gene>
<dbReference type="AlphaFoldDB" id="A0A165LQS6"/>
<dbReference type="Proteomes" id="UP000076727">
    <property type="component" value="Unassembled WGS sequence"/>
</dbReference>
<sequence length="435" mass="48004">MNKFQTIVQVDAAVRDMALHGLPEAILSKLTPFELPFVADSLPLRQLMAMRYICRQSEDVARIYREHDAMNRAALQLEDVSPRHFQGYQHAFQQINAMSDDAFGGDRVHRFLDLGCAPGAFAAWILQNNAAAGGIGITLSPDAGGIRPQVDPTFSERFDVRFEDVVKIATGQAVLGGTLAGGFDLVIAHAATVLAGDRIPWTQIIGLTYAQLLVAFEHIAGGGSLIISLRSHPFNWIADIVWMLTQAFTSVHAVHTAWQAKRPFAYVVCQGFRAGVDQRSMYVARLRECLIYLENTSAPIDDPFGGAVNIPRLSAAQHEDIPDDGRQCVLSLFTNVWQSKFNALHSHYQKVLENYVQDAKEAAGLGTRQPMNVVGVCSNEGGPFSWKGRPIALPDSYQRRREQKNAGINALFNCKDGVSSRADRAVSWRRCQPEV</sequence>
<feature type="domain" description="Ribosomal RNA methyltransferase FtsJ" evidence="1">
    <location>
        <begin position="100"/>
        <end position="272"/>
    </location>
</feature>
<dbReference type="Pfam" id="PF01728">
    <property type="entry name" value="FtsJ"/>
    <property type="match status" value="1"/>
</dbReference>
<dbReference type="InterPro" id="IPR002877">
    <property type="entry name" value="RNA_MeTrfase_FtsJ_dom"/>
</dbReference>
<evidence type="ECO:0000313" key="3">
    <source>
        <dbReference type="Proteomes" id="UP000076727"/>
    </source>
</evidence>
<protein>
    <recommendedName>
        <fullName evidence="1">Ribosomal RNA methyltransferase FtsJ domain-containing protein</fullName>
    </recommendedName>
</protein>
<dbReference type="GO" id="GO:0008168">
    <property type="term" value="F:methyltransferase activity"/>
    <property type="evidence" value="ECO:0007669"/>
    <property type="project" value="InterPro"/>
</dbReference>
<dbReference type="GO" id="GO:0032259">
    <property type="term" value="P:methylation"/>
    <property type="evidence" value="ECO:0007669"/>
    <property type="project" value="InterPro"/>
</dbReference>
<dbReference type="Gene3D" id="3.40.50.150">
    <property type="entry name" value="Vaccinia Virus protein VP39"/>
    <property type="match status" value="1"/>
</dbReference>
<proteinExistence type="predicted"/>
<name>A0A165LQS6_9APHY</name>
<dbReference type="SUPFAM" id="SSF53335">
    <property type="entry name" value="S-adenosyl-L-methionine-dependent methyltransferases"/>
    <property type="match status" value="1"/>
</dbReference>